<sequence length="112" mass="13194">MNEVNPYVSQLVYLTKDIVERLDRVEYEELALFSDKREDIVHKIEALKTHLSSENKLELRNLCQFDQAILSRMNHLKQEAGDWLLRQGTIKVQKSAYQADYAPESMFFDSKK</sequence>
<reference evidence="1 2" key="1">
    <citation type="submission" date="2019-12" db="EMBL/GenBank/DDBJ databases">
        <title>Paenibacillus sp. nov., an endophytic bacterium isolated from the stem of Dendrobium.</title>
        <authorList>
            <person name="Zhao R."/>
        </authorList>
    </citation>
    <scope>NUCLEOTIDE SEQUENCE [LARGE SCALE GENOMIC DNA]</scope>
    <source>
        <strain evidence="1 2">HJL G12</strain>
    </source>
</reference>
<name>A0A7X3IME3_9BACL</name>
<dbReference type="RefSeq" id="WP_160500181.1">
    <property type="nucleotide sequence ID" value="NZ_WUBI01000004.1"/>
</dbReference>
<gene>
    <name evidence="1" type="ORF">GRF59_23685</name>
</gene>
<proteinExistence type="predicted"/>
<evidence type="ECO:0008006" key="3">
    <source>
        <dbReference type="Google" id="ProtNLM"/>
    </source>
</evidence>
<dbReference type="Proteomes" id="UP000460318">
    <property type="component" value="Unassembled WGS sequence"/>
</dbReference>
<dbReference type="AlphaFoldDB" id="A0A7X3IME3"/>
<dbReference type="EMBL" id="WUBI01000004">
    <property type="protein sequence ID" value="MWV46614.1"/>
    <property type="molecule type" value="Genomic_DNA"/>
</dbReference>
<organism evidence="1 2">
    <name type="scientific">Paenibacillus dendrobii</name>
    <dbReference type="NCBI Taxonomy" id="2691084"/>
    <lineage>
        <taxon>Bacteria</taxon>
        <taxon>Bacillati</taxon>
        <taxon>Bacillota</taxon>
        <taxon>Bacilli</taxon>
        <taxon>Bacillales</taxon>
        <taxon>Paenibacillaceae</taxon>
        <taxon>Paenibacillus</taxon>
    </lineage>
</organism>
<keyword evidence="2" id="KW-1185">Reference proteome</keyword>
<evidence type="ECO:0000313" key="2">
    <source>
        <dbReference type="Proteomes" id="UP000460318"/>
    </source>
</evidence>
<protein>
    <recommendedName>
        <fullName evidence="3">Flagellar protein FliT</fullName>
    </recommendedName>
</protein>
<comment type="caution">
    <text evidence="1">The sequence shown here is derived from an EMBL/GenBank/DDBJ whole genome shotgun (WGS) entry which is preliminary data.</text>
</comment>
<evidence type="ECO:0000313" key="1">
    <source>
        <dbReference type="EMBL" id="MWV46614.1"/>
    </source>
</evidence>
<accession>A0A7X3IME3</accession>